<dbReference type="Proteomes" id="UP000280819">
    <property type="component" value="Unassembled WGS sequence"/>
</dbReference>
<dbReference type="OrthoDB" id="9890628at2"/>
<organism evidence="2 3">
    <name type="scientific">Arachnia propionica</name>
    <dbReference type="NCBI Taxonomy" id="1750"/>
    <lineage>
        <taxon>Bacteria</taxon>
        <taxon>Bacillati</taxon>
        <taxon>Actinomycetota</taxon>
        <taxon>Actinomycetes</taxon>
        <taxon>Propionibacteriales</taxon>
        <taxon>Propionibacteriaceae</taxon>
        <taxon>Arachnia</taxon>
    </lineage>
</organism>
<evidence type="ECO:0000256" key="1">
    <source>
        <dbReference type="SAM" id="Phobius"/>
    </source>
</evidence>
<evidence type="ECO:0000313" key="3">
    <source>
        <dbReference type="Proteomes" id="UP000280819"/>
    </source>
</evidence>
<protein>
    <submittedName>
        <fullName evidence="2">Uncharacterized protein</fullName>
    </submittedName>
</protein>
<proteinExistence type="predicted"/>
<sequence length="272" mass="29799">MTTPHPASALPTTPRPRRGLVITTALLALALIVSLAFNVLHITHPTGSSTDRSFASPREAAEFYVTALGEGQVQELIEAQASTTLVEHYDIKAALDQFNGTWVYQPYSPSPLPLQGEITTELWTQQFRSGATTIVTRQLATLTATKEVDLDRPVHASPDEILATFDATHLKDLEIKQLRVVADHGPALKAILEKEQRVTSAQATSEVLIELNSGHMLAIGLIQYDDRWFITPWFASVVATTAGLPPHRVAPFRKDGFAEVIANLEQQGITFE</sequence>
<name>A0A3P1T3P3_9ACTN</name>
<feature type="transmembrane region" description="Helical" evidence="1">
    <location>
        <begin position="20"/>
        <end position="40"/>
    </location>
</feature>
<dbReference type="RefSeq" id="WP_124845215.1">
    <property type="nucleotide sequence ID" value="NZ_RQZG01000013.1"/>
</dbReference>
<reference evidence="2 3" key="1">
    <citation type="submission" date="2018-11" db="EMBL/GenBank/DDBJ databases">
        <title>Genomes From Bacteria Associated with the Canine Oral Cavity: a Test Case for Automated Genome-Based Taxonomic Assignment.</title>
        <authorList>
            <person name="Coil D.A."/>
            <person name="Jospin G."/>
            <person name="Darling A.E."/>
            <person name="Wallis C."/>
            <person name="Davis I.J."/>
            <person name="Harris S."/>
            <person name="Eisen J.A."/>
            <person name="Holcombe L.J."/>
            <person name="O'Flynn C."/>
        </authorList>
    </citation>
    <scope>NUCLEOTIDE SEQUENCE [LARGE SCALE GENOMIC DNA]</scope>
    <source>
        <strain evidence="2 3">OH887_COT-365</strain>
    </source>
</reference>
<evidence type="ECO:0000313" key="2">
    <source>
        <dbReference type="EMBL" id="RRD04132.1"/>
    </source>
</evidence>
<accession>A0A3P1T3P3</accession>
<gene>
    <name evidence="2" type="ORF">EII34_11025</name>
</gene>
<keyword evidence="1" id="KW-0812">Transmembrane</keyword>
<keyword evidence="1" id="KW-1133">Transmembrane helix</keyword>
<keyword evidence="1" id="KW-0472">Membrane</keyword>
<dbReference type="EMBL" id="RQZG01000013">
    <property type="protein sequence ID" value="RRD04132.1"/>
    <property type="molecule type" value="Genomic_DNA"/>
</dbReference>
<dbReference type="AlphaFoldDB" id="A0A3P1T3P3"/>
<comment type="caution">
    <text evidence="2">The sequence shown here is derived from an EMBL/GenBank/DDBJ whole genome shotgun (WGS) entry which is preliminary data.</text>
</comment>